<accession>A0A0B6YYY6</accession>
<dbReference type="PROSITE" id="PS51233">
    <property type="entry name" value="VWFD"/>
    <property type="match status" value="1"/>
</dbReference>
<organism evidence="2">
    <name type="scientific">Arion vulgaris</name>
    <dbReference type="NCBI Taxonomy" id="1028688"/>
    <lineage>
        <taxon>Eukaryota</taxon>
        <taxon>Metazoa</taxon>
        <taxon>Spiralia</taxon>
        <taxon>Lophotrochozoa</taxon>
        <taxon>Mollusca</taxon>
        <taxon>Gastropoda</taxon>
        <taxon>Heterobranchia</taxon>
        <taxon>Euthyneura</taxon>
        <taxon>Panpulmonata</taxon>
        <taxon>Eupulmonata</taxon>
        <taxon>Stylommatophora</taxon>
        <taxon>Helicina</taxon>
        <taxon>Arionoidea</taxon>
        <taxon>Arionidae</taxon>
        <taxon>Arion</taxon>
    </lineage>
</organism>
<name>A0A0B6YYY6_9EUPU</name>
<protein>
    <recommendedName>
        <fullName evidence="1">VWFD domain-containing protein</fullName>
    </recommendedName>
</protein>
<sequence>NYLTITRNLKYTILTTVFQLVVIWDGNDIVKVVVPNNIETTLCGLCSSYNKNPNDDTILGPGCPMFAGNQTSNKALFVQ</sequence>
<feature type="non-terminal residue" evidence="2">
    <location>
        <position position="1"/>
    </location>
</feature>
<evidence type="ECO:0000259" key="1">
    <source>
        <dbReference type="PROSITE" id="PS51233"/>
    </source>
</evidence>
<dbReference type="Pfam" id="PF00094">
    <property type="entry name" value="VWD"/>
    <property type="match status" value="1"/>
</dbReference>
<dbReference type="EMBL" id="HACG01013850">
    <property type="protein sequence ID" value="CEK60715.1"/>
    <property type="molecule type" value="Transcribed_RNA"/>
</dbReference>
<evidence type="ECO:0000313" key="2">
    <source>
        <dbReference type="EMBL" id="CEK60715.1"/>
    </source>
</evidence>
<feature type="domain" description="VWFD" evidence="1">
    <location>
        <begin position="1"/>
        <end position="79"/>
    </location>
</feature>
<gene>
    <name evidence="2" type="primary">ORF40203</name>
</gene>
<proteinExistence type="predicted"/>
<dbReference type="InterPro" id="IPR001846">
    <property type="entry name" value="VWF_type-D"/>
</dbReference>
<dbReference type="AlphaFoldDB" id="A0A0B6YYY6"/>
<feature type="non-terminal residue" evidence="2">
    <location>
        <position position="79"/>
    </location>
</feature>
<reference evidence="2" key="1">
    <citation type="submission" date="2014-12" db="EMBL/GenBank/DDBJ databases">
        <title>Insight into the proteome of Arion vulgaris.</title>
        <authorList>
            <person name="Aradska J."/>
            <person name="Bulat T."/>
            <person name="Smidak R."/>
            <person name="Sarate P."/>
            <person name="Gangsoo J."/>
            <person name="Sialana F."/>
            <person name="Bilban M."/>
            <person name="Lubec G."/>
        </authorList>
    </citation>
    <scope>NUCLEOTIDE SEQUENCE</scope>
    <source>
        <tissue evidence="2">Skin</tissue>
    </source>
</reference>